<dbReference type="InterPro" id="IPR039430">
    <property type="entry name" value="Thymidylate_kin-like_dom"/>
</dbReference>
<dbReference type="GO" id="GO:0005737">
    <property type="term" value="C:cytoplasm"/>
    <property type="evidence" value="ECO:0007669"/>
    <property type="project" value="TreeGrafter"/>
</dbReference>
<keyword evidence="13" id="KW-1185">Reference proteome</keyword>
<feature type="domain" description="Thymidylate kinase-like" evidence="11">
    <location>
        <begin position="5"/>
        <end position="202"/>
    </location>
</feature>
<keyword evidence="4 10" id="KW-0808">Transferase</keyword>
<dbReference type="Proteomes" id="UP000595636">
    <property type="component" value="Plasmid unnamed1"/>
</dbReference>
<dbReference type="RefSeq" id="WP_200402229.1">
    <property type="nucleotide sequence ID" value="NZ_CP066832.1"/>
</dbReference>
<dbReference type="InterPro" id="IPR027417">
    <property type="entry name" value="P-loop_NTPase"/>
</dbReference>
<evidence type="ECO:0000256" key="6">
    <source>
        <dbReference type="ARBA" id="ARBA00022741"/>
    </source>
</evidence>
<geneLocation type="plasmid" evidence="12 13">
    <name>unnamed1</name>
</geneLocation>
<evidence type="ECO:0000259" key="11">
    <source>
        <dbReference type="Pfam" id="PF02223"/>
    </source>
</evidence>
<evidence type="ECO:0000256" key="10">
    <source>
        <dbReference type="HAMAP-Rule" id="MF_00165"/>
    </source>
</evidence>
<dbReference type="Gene3D" id="3.40.50.300">
    <property type="entry name" value="P-loop containing nucleotide triphosphate hydrolases"/>
    <property type="match status" value="1"/>
</dbReference>
<name>A0A7T7RI29_9ACTN</name>
<dbReference type="Pfam" id="PF02223">
    <property type="entry name" value="Thymidylate_kin"/>
    <property type="match status" value="1"/>
</dbReference>
<dbReference type="GO" id="GO:0005524">
    <property type="term" value="F:ATP binding"/>
    <property type="evidence" value="ECO:0007669"/>
    <property type="project" value="UniProtKB-UniRule"/>
</dbReference>
<dbReference type="PANTHER" id="PTHR10344:SF4">
    <property type="entry name" value="UMP-CMP KINASE 2, MITOCHONDRIAL"/>
    <property type="match status" value="1"/>
</dbReference>
<evidence type="ECO:0000256" key="2">
    <source>
        <dbReference type="ARBA" id="ARBA00012980"/>
    </source>
</evidence>
<dbReference type="GO" id="GO:0006227">
    <property type="term" value="P:dUDP biosynthetic process"/>
    <property type="evidence" value="ECO:0007669"/>
    <property type="project" value="TreeGrafter"/>
</dbReference>
<dbReference type="CDD" id="cd01672">
    <property type="entry name" value="TMPK"/>
    <property type="match status" value="1"/>
</dbReference>
<protein>
    <recommendedName>
        <fullName evidence="3 10">Thymidylate kinase</fullName>
        <ecNumber evidence="2 10">2.7.4.9</ecNumber>
    </recommendedName>
    <alternativeName>
        <fullName evidence="10">dTMP kinase</fullName>
    </alternativeName>
</protein>
<dbReference type="SUPFAM" id="SSF52540">
    <property type="entry name" value="P-loop containing nucleoside triphosphate hydrolases"/>
    <property type="match status" value="1"/>
</dbReference>
<comment type="similarity">
    <text evidence="1 10">Belongs to the thymidylate kinase family.</text>
</comment>
<comment type="caution">
    <text evidence="10">Lacks conserved residue(s) required for the propagation of feature annotation.</text>
</comment>
<dbReference type="AlphaFoldDB" id="A0A7T7RI29"/>
<dbReference type="HAMAP" id="MF_00165">
    <property type="entry name" value="Thymidylate_kinase"/>
    <property type="match status" value="1"/>
</dbReference>
<evidence type="ECO:0000256" key="3">
    <source>
        <dbReference type="ARBA" id="ARBA00017144"/>
    </source>
</evidence>
<dbReference type="PANTHER" id="PTHR10344">
    <property type="entry name" value="THYMIDYLATE KINASE"/>
    <property type="match status" value="1"/>
</dbReference>
<dbReference type="GO" id="GO:0004798">
    <property type="term" value="F:dTMP kinase activity"/>
    <property type="evidence" value="ECO:0007669"/>
    <property type="project" value="UniProtKB-UniRule"/>
</dbReference>
<comment type="function">
    <text evidence="10">Phosphorylation of dTMP to form dTDP in both de novo and salvage pathways of dTTP synthesis.</text>
</comment>
<dbReference type="EMBL" id="CP066832">
    <property type="protein sequence ID" value="QQM47503.1"/>
    <property type="molecule type" value="Genomic_DNA"/>
</dbReference>
<dbReference type="GO" id="GO:0006233">
    <property type="term" value="P:dTDP biosynthetic process"/>
    <property type="evidence" value="ECO:0007669"/>
    <property type="project" value="InterPro"/>
</dbReference>
<dbReference type="InterPro" id="IPR018094">
    <property type="entry name" value="Thymidylate_kinase"/>
</dbReference>
<evidence type="ECO:0000256" key="9">
    <source>
        <dbReference type="ARBA" id="ARBA00048743"/>
    </source>
</evidence>
<evidence type="ECO:0000256" key="4">
    <source>
        <dbReference type="ARBA" id="ARBA00022679"/>
    </source>
</evidence>
<keyword evidence="12" id="KW-0614">Plasmid</keyword>
<dbReference type="GO" id="GO:0006235">
    <property type="term" value="P:dTTP biosynthetic process"/>
    <property type="evidence" value="ECO:0007669"/>
    <property type="project" value="UniProtKB-UniRule"/>
</dbReference>
<sequence length="225" mass="24078">MLIAFEGLPGAGKTTQSRLLADHLTREQVPVNYLPDNLTRTEDTLGSTLLDLFASGDPFSRHGNIVTDTMLATAIRTNTVATHIAPALSVGQTVIEDRGIHTIQSYSLATLLQKHPGRPADGIGWLRSVSAMSGPPADVAVWLRLPADEAITRAAQREGQPYTAEQHAFLRHVHDAYGHLAADDPGLVTVDVLGLTPDQVHQAVVDAIAERVPIPAPAEHSSSMQ</sequence>
<dbReference type="EC" id="2.7.4.9" evidence="2 10"/>
<evidence type="ECO:0000256" key="8">
    <source>
        <dbReference type="ARBA" id="ARBA00022840"/>
    </source>
</evidence>
<reference evidence="12 13" key="1">
    <citation type="submission" date="2020-12" db="EMBL/GenBank/DDBJ databases">
        <title>A novel species.</title>
        <authorList>
            <person name="Li K."/>
        </authorList>
    </citation>
    <scope>NUCLEOTIDE SEQUENCE [LARGE SCALE GENOMIC DNA]</scope>
    <source>
        <strain evidence="12 13">ZYC-3</strain>
        <plasmid evidence="12 13">unnamed1</plasmid>
    </source>
</reference>
<comment type="catalytic activity">
    <reaction evidence="9 10">
        <text>dTMP + ATP = dTDP + ADP</text>
        <dbReference type="Rhea" id="RHEA:13517"/>
        <dbReference type="ChEBI" id="CHEBI:30616"/>
        <dbReference type="ChEBI" id="CHEBI:58369"/>
        <dbReference type="ChEBI" id="CHEBI:63528"/>
        <dbReference type="ChEBI" id="CHEBI:456216"/>
        <dbReference type="EC" id="2.7.4.9"/>
    </reaction>
</comment>
<evidence type="ECO:0000313" key="13">
    <source>
        <dbReference type="Proteomes" id="UP000595636"/>
    </source>
</evidence>
<keyword evidence="5 10" id="KW-0545">Nucleotide biosynthesis</keyword>
<keyword evidence="8 10" id="KW-0067">ATP-binding</keyword>
<keyword evidence="6 10" id="KW-0547">Nucleotide-binding</keyword>
<organism evidence="12 13">
    <name type="scientific">Streptomyces liliifuscus</name>
    <dbReference type="NCBI Taxonomy" id="2797636"/>
    <lineage>
        <taxon>Bacteria</taxon>
        <taxon>Bacillati</taxon>
        <taxon>Actinomycetota</taxon>
        <taxon>Actinomycetes</taxon>
        <taxon>Kitasatosporales</taxon>
        <taxon>Streptomycetaceae</taxon>
        <taxon>Streptomyces</taxon>
    </lineage>
</organism>
<evidence type="ECO:0000256" key="7">
    <source>
        <dbReference type="ARBA" id="ARBA00022777"/>
    </source>
</evidence>
<evidence type="ECO:0000256" key="5">
    <source>
        <dbReference type="ARBA" id="ARBA00022727"/>
    </source>
</evidence>
<gene>
    <name evidence="10" type="primary">tmk</name>
    <name evidence="12" type="ORF">JEQ17_48985</name>
</gene>
<evidence type="ECO:0000256" key="1">
    <source>
        <dbReference type="ARBA" id="ARBA00009776"/>
    </source>
</evidence>
<dbReference type="KEGG" id="slf:JEQ17_48985"/>
<accession>A0A7T7RI29</accession>
<proteinExistence type="inferred from homology"/>
<keyword evidence="7 10" id="KW-0418">Kinase</keyword>
<evidence type="ECO:0000313" key="12">
    <source>
        <dbReference type="EMBL" id="QQM47503.1"/>
    </source>
</evidence>